<keyword evidence="1" id="KW-0812">Transmembrane</keyword>
<feature type="transmembrane region" description="Helical" evidence="1">
    <location>
        <begin position="165"/>
        <end position="186"/>
    </location>
</feature>
<feature type="transmembrane region" description="Helical" evidence="1">
    <location>
        <begin position="138"/>
        <end position="158"/>
    </location>
</feature>
<keyword evidence="1" id="KW-1133">Transmembrane helix</keyword>
<keyword evidence="3" id="KW-1185">Reference proteome</keyword>
<reference evidence="3" key="1">
    <citation type="journal article" date="2019" name="Int. J. Syst. Evol. Microbiol.">
        <title>The Global Catalogue of Microorganisms (GCM) 10K type strain sequencing project: providing services to taxonomists for standard genome sequencing and annotation.</title>
        <authorList>
            <consortium name="The Broad Institute Genomics Platform"/>
            <consortium name="The Broad Institute Genome Sequencing Center for Infectious Disease"/>
            <person name="Wu L."/>
            <person name="Ma J."/>
        </authorList>
    </citation>
    <scope>NUCLEOTIDE SEQUENCE [LARGE SCALE GENOMIC DNA]</scope>
    <source>
        <strain evidence="3">KCTC 52490</strain>
    </source>
</reference>
<sequence length="311" mass="34082">MNTLNLILLQAQQNIGEMFFASAIVLIKGIVTKCLTFIPLMLFVHLVISLTKMYLGDMRFDPSALIKVIAIWICVAAYEPIVYAIYDATSWFNALVSNVDTDIMKSLNTLSETGYLKQHTKEFSFPNVKVPFDDMTSFFTWLILAVENGLSMIVRLFIERIRGMLIAFILACGPVAFTISTIPGFGGTIGHWLRIFLSTALWGLTLGILDAIMVGFISKFTIPTGTTLSEASAVLDLLVVNGAVILMYLSVPLLTSFYIGSAASSSFLRAAQGAAGAATTFAGGAANKALNDYRKDRDKKKERQQQLQESN</sequence>
<evidence type="ECO:0000313" key="2">
    <source>
        <dbReference type="EMBL" id="MFD2937721.1"/>
    </source>
</evidence>
<accession>A0ABW6AR67</accession>
<evidence type="ECO:0000313" key="3">
    <source>
        <dbReference type="Proteomes" id="UP001597512"/>
    </source>
</evidence>
<gene>
    <name evidence="2" type="ORF">ACFS25_28395</name>
</gene>
<evidence type="ECO:0000256" key="1">
    <source>
        <dbReference type="SAM" id="Phobius"/>
    </source>
</evidence>
<feature type="transmembrane region" description="Helical" evidence="1">
    <location>
        <begin position="271"/>
        <end position="290"/>
    </location>
</feature>
<name>A0ABW6AR67_9BACT</name>
<keyword evidence="1" id="KW-0472">Membrane</keyword>
<feature type="transmembrane region" description="Helical" evidence="1">
    <location>
        <begin position="64"/>
        <end position="86"/>
    </location>
</feature>
<dbReference type="RefSeq" id="WP_381508073.1">
    <property type="nucleotide sequence ID" value="NZ_JBHUOM010000043.1"/>
</dbReference>
<proteinExistence type="predicted"/>
<evidence type="ECO:0008006" key="4">
    <source>
        <dbReference type="Google" id="ProtNLM"/>
    </source>
</evidence>
<protein>
    <recommendedName>
        <fullName evidence="4">Type IV secretion system protein</fullName>
    </recommendedName>
</protein>
<feature type="transmembrane region" description="Helical" evidence="1">
    <location>
        <begin position="192"/>
        <end position="217"/>
    </location>
</feature>
<comment type="caution">
    <text evidence="2">The sequence shown here is derived from an EMBL/GenBank/DDBJ whole genome shotgun (WGS) entry which is preliminary data.</text>
</comment>
<feature type="transmembrane region" description="Helical" evidence="1">
    <location>
        <begin position="238"/>
        <end position="259"/>
    </location>
</feature>
<feature type="transmembrane region" description="Helical" evidence="1">
    <location>
        <begin position="20"/>
        <end position="44"/>
    </location>
</feature>
<dbReference type="EMBL" id="JBHUOM010000043">
    <property type="protein sequence ID" value="MFD2937721.1"/>
    <property type="molecule type" value="Genomic_DNA"/>
</dbReference>
<organism evidence="2 3">
    <name type="scientific">Spirosoma flavum</name>
    <dbReference type="NCBI Taxonomy" id="2048557"/>
    <lineage>
        <taxon>Bacteria</taxon>
        <taxon>Pseudomonadati</taxon>
        <taxon>Bacteroidota</taxon>
        <taxon>Cytophagia</taxon>
        <taxon>Cytophagales</taxon>
        <taxon>Cytophagaceae</taxon>
        <taxon>Spirosoma</taxon>
    </lineage>
</organism>
<dbReference type="Proteomes" id="UP001597512">
    <property type="component" value="Unassembled WGS sequence"/>
</dbReference>